<feature type="region of interest" description="Disordered" evidence="1">
    <location>
        <begin position="60"/>
        <end position="85"/>
    </location>
</feature>
<sequence length="227" mass="25855">MTNEQKLPYLYHAMPSTWKLDLAIWKGSKKFIPYTDLKTNIERNVLDDYAKRKYVIEKCSPETPRRPAKQRSRSLRTHPKTSTTRLAVLKTAPTVSDPTTPTVTAMCCRNTVVTVLPANFAIIDRKPRDDHNPFPANQQRTQHPDDQKRPPSRGENGFIDPDIYDRFGNPVNFQDLRHKFSSKGREAGLIAYMTIFTLDIGLSATGTDPHDPTWTVDSGCIRHAAYQ</sequence>
<keyword evidence="3" id="KW-1185">Reference proteome</keyword>
<dbReference type="EMBL" id="NCKW01000282">
    <property type="protein sequence ID" value="POM80797.1"/>
    <property type="molecule type" value="Genomic_DNA"/>
</dbReference>
<evidence type="ECO:0000256" key="1">
    <source>
        <dbReference type="SAM" id="MobiDB-lite"/>
    </source>
</evidence>
<feature type="compositionally biased region" description="Basic residues" evidence="1">
    <location>
        <begin position="66"/>
        <end position="79"/>
    </location>
</feature>
<name>A0A2P4YSM2_9STRA</name>
<evidence type="ECO:0000313" key="3">
    <source>
        <dbReference type="Proteomes" id="UP000237271"/>
    </source>
</evidence>
<protein>
    <submittedName>
        <fullName evidence="2">Uncharacterized protein</fullName>
    </submittedName>
</protein>
<gene>
    <name evidence="2" type="ORF">PHPALM_1321</name>
</gene>
<organism evidence="2 3">
    <name type="scientific">Phytophthora palmivora</name>
    <dbReference type="NCBI Taxonomy" id="4796"/>
    <lineage>
        <taxon>Eukaryota</taxon>
        <taxon>Sar</taxon>
        <taxon>Stramenopiles</taxon>
        <taxon>Oomycota</taxon>
        <taxon>Peronosporomycetes</taxon>
        <taxon>Peronosporales</taxon>
        <taxon>Peronosporaceae</taxon>
        <taxon>Phytophthora</taxon>
    </lineage>
</organism>
<feature type="region of interest" description="Disordered" evidence="1">
    <location>
        <begin position="124"/>
        <end position="160"/>
    </location>
</feature>
<proteinExistence type="predicted"/>
<accession>A0A2P4YSM2</accession>
<dbReference type="AlphaFoldDB" id="A0A2P4YSM2"/>
<comment type="caution">
    <text evidence="2">The sequence shown here is derived from an EMBL/GenBank/DDBJ whole genome shotgun (WGS) entry which is preliminary data.</text>
</comment>
<dbReference type="OrthoDB" id="121036at2759"/>
<reference evidence="2 3" key="1">
    <citation type="journal article" date="2017" name="Genome Biol. Evol.">
        <title>Phytophthora megakarya and P. palmivora, closely related causal agents of cacao black pod rot, underwent increases in genome sizes and gene numbers by different mechanisms.</title>
        <authorList>
            <person name="Ali S.S."/>
            <person name="Shao J."/>
            <person name="Lary D.J."/>
            <person name="Kronmiller B."/>
            <person name="Shen D."/>
            <person name="Strem M.D."/>
            <person name="Amoako-Attah I."/>
            <person name="Akrofi A.Y."/>
            <person name="Begoude B.A."/>
            <person name="Ten Hoopen G.M."/>
            <person name="Coulibaly K."/>
            <person name="Kebe B.I."/>
            <person name="Melnick R.L."/>
            <person name="Guiltinan M.J."/>
            <person name="Tyler B.M."/>
            <person name="Meinhardt L.W."/>
            <person name="Bailey B.A."/>
        </authorList>
    </citation>
    <scope>NUCLEOTIDE SEQUENCE [LARGE SCALE GENOMIC DNA]</scope>
    <source>
        <strain evidence="3">sbr112.9</strain>
    </source>
</reference>
<evidence type="ECO:0000313" key="2">
    <source>
        <dbReference type="EMBL" id="POM80797.1"/>
    </source>
</evidence>
<dbReference type="Proteomes" id="UP000237271">
    <property type="component" value="Unassembled WGS sequence"/>
</dbReference>